<evidence type="ECO:0000313" key="3">
    <source>
        <dbReference type="Proteomes" id="UP000662857"/>
    </source>
</evidence>
<gene>
    <name evidence="2" type="ORF">JQS43_06685</name>
</gene>
<accession>A0A895YL27</accession>
<name>A0A895YL27_9ACTN</name>
<keyword evidence="3" id="KW-1185">Reference proteome</keyword>
<dbReference type="KEGG" id="nhy:JQS43_06685"/>
<organism evidence="2 3">
    <name type="scientific">Natronosporangium hydrolyticum</name>
    <dbReference type="NCBI Taxonomy" id="2811111"/>
    <lineage>
        <taxon>Bacteria</taxon>
        <taxon>Bacillati</taxon>
        <taxon>Actinomycetota</taxon>
        <taxon>Actinomycetes</taxon>
        <taxon>Micromonosporales</taxon>
        <taxon>Micromonosporaceae</taxon>
        <taxon>Natronosporangium</taxon>
    </lineage>
</organism>
<protein>
    <submittedName>
        <fullName evidence="2">Uncharacterized protein</fullName>
    </submittedName>
</protein>
<dbReference type="Proteomes" id="UP000662857">
    <property type="component" value="Chromosome"/>
</dbReference>
<dbReference type="EMBL" id="CP070499">
    <property type="protein sequence ID" value="QSB16003.1"/>
    <property type="molecule type" value="Genomic_DNA"/>
</dbReference>
<feature type="transmembrane region" description="Helical" evidence="1">
    <location>
        <begin position="105"/>
        <end position="126"/>
    </location>
</feature>
<sequence length="171" mass="17733">MTPSVRFTLLIGVGVVLLWSVVVWLSPQLQVTAGLRELVRFGHLAALVLGFGAALTVEWFGLLWLLGRRPLSAVTQVAQGAHLPIWLGLAGLTASGMLLSPAQPTVAGTIKLGAVLLVALNGVYAARLQQQLAGAGATPSRPLLVRAAMAGGVSQLGWWSAVVIGFLAARA</sequence>
<keyword evidence="1" id="KW-0472">Membrane</keyword>
<feature type="transmembrane region" description="Helical" evidence="1">
    <location>
        <begin position="78"/>
        <end position="99"/>
    </location>
</feature>
<feature type="transmembrane region" description="Helical" evidence="1">
    <location>
        <begin position="7"/>
        <end position="25"/>
    </location>
</feature>
<dbReference type="RefSeq" id="WP_239678200.1">
    <property type="nucleotide sequence ID" value="NZ_CP070499.1"/>
</dbReference>
<proteinExistence type="predicted"/>
<keyword evidence="1" id="KW-1133">Transmembrane helix</keyword>
<evidence type="ECO:0000313" key="2">
    <source>
        <dbReference type="EMBL" id="QSB16003.1"/>
    </source>
</evidence>
<feature type="transmembrane region" description="Helical" evidence="1">
    <location>
        <begin position="147"/>
        <end position="169"/>
    </location>
</feature>
<evidence type="ECO:0000256" key="1">
    <source>
        <dbReference type="SAM" id="Phobius"/>
    </source>
</evidence>
<dbReference type="AlphaFoldDB" id="A0A895YL27"/>
<reference evidence="2" key="1">
    <citation type="submission" date="2021-02" db="EMBL/GenBank/DDBJ databases">
        <title>Natrosporangium hydrolyticum gen. nov., sp. nov, a haloalkaliphilic actinobacterium from a soda solonchak soil.</title>
        <authorList>
            <person name="Sorokin D.Y."/>
            <person name="Khijniak T.V."/>
            <person name="Zakharycheva A.P."/>
            <person name="Boueva O.V."/>
            <person name="Ariskina E.V."/>
            <person name="Hahnke R.L."/>
            <person name="Bunk B."/>
            <person name="Sproer C."/>
            <person name="Schumann P."/>
            <person name="Evtushenko L.I."/>
            <person name="Kublanov I.V."/>
        </authorList>
    </citation>
    <scope>NUCLEOTIDE SEQUENCE</scope>
    <source>
        <strain evidence="2">DSM 106523</strain>
    </source>
</reference>
<keyword evidence="1" id="KW-0812">Transmembrane</keyword>
<feature type="transmembrane region" description="Helical" evidence="1">
    <location>
        <begin position="45"/>
        <end position="66"/>
    </location>
</feature>